<organism evidence="1 2">
    <name type="scientific">Euplotes crassus</name>
    <dbReference type="NCBI Taxonomy" id="5936"/>
    <lineage>
        <taxon>Eukaryota</taxon>
        <taxon>Sar</taxon>
        <taxon>Alveolata</taxon>
        <taxon>Ciliophora</taxon>
        <taxon>Intramacronucleata</taxon>
        <taxon>Spirotrichea</taxon>
        <taxon>Hypotrichia</taxon>
        <taxon>Euplotida</taxon>
        <taxon>Euplotidae</taxon>
        <taxon>Moneuplotes</taxon>
    </lineage>
</organism>
<reference evidence="1" key="1">
    <citation type="submission" date="2023-07" db="EMBL/GenBank/DDBJ databases">
        <authorList>
            <consortium name="AG Swart"/>
            <person name="Singh M."/>
            <person name="Singh A."/>
            <person name="Seah K."/>
            <person name="Emmerich C."/>
        </authorList>
    </citation>
    <scope>NUCLEOTIDE SEQUENCE</scope>
    <source>
        <strain evidence="1">DP1</strain>
    </source>
</reference>
<dbReference type="EMBL" id="CAMPGE010014817">
    <property type="protein sequence ID" value="CAI2373467.1"/>
    <property type="molecule type" value="Genomic_DNA"/>
</dbReference>
<proteinExistence type="predicted"/>
<accession>A0AAD1XIQ0</accession>
<name>A0AAD1XIQ0_EUPCR</name>
<dbReference type="Proteomes" id="UP001295684">
    <property type="component" value="Unassembled WGS sequence"/>
</dbReference>
<sequence length="266" mass="31075">MESVANTKQIEKLIYTEKEVYQQEQMLHKAIYHSIRNNKIIRKNGFLNISPNQFAIKLEKRKYIYSDFSKIALPEDYNLNLTINCEGSKFKLYEEILINIGRNRSCRLVLECREAINKGINYSFIRKCLRHFNDDMIVLKIIGKRISGKIFPRLIQKCCKFKKLEFMNCVFINIQESCFIGANAQVKDLTFNYCTSVGGEGFAASESVEHLVKLISTTSLKKCIKSIRFENLTEKNRVMACRETYGLHQVKILMFDYDSLDFVELH</sequence>
<evidence type="ECO:0000313" key="1">
    <source>
        <dbReference type="EMBL" id="CAI2373467.1"/>
    </source>
</evidence>
<comment type="caution">
    <text evidence="1">The sequence shown here is derived from an EMBL/GenBank/DDBJ whole genome shotgun (WGS) entry which is preliminary data.</text>
</comment>
<dbReference type="AlphaFoldDB" id="A0AAD1XIQ0"/>
<protein>
    <submittedName>
        <fullName evidence="1">Uncharacterized protein</fullName>
    </submittedName>
</protein>
<evidence type="ECO:0000313" key="2">
    <source>
        <dbReference type="Proteomes" id="UP001295684"/>
    </source>
</evidence>
<keyword evidence="2" id="KW-1185">Reference proteome</keyword>
<gene>
    <name evidence="1" type="ORF">ECRASSUSDP1_LOCUS14813</name>
</gene>